<dbReference type="Gene3D" id="3.10.450.160">
    <property type="entry name" value="inner membrane protein cigr"/>
    <property type="match status" value="1"/>
</dbReference>
<organism evidence="3 4">
    <name type="scientific">Vreelandella aquamarina</name>
    <dbReference type="NCBI Taxonomy" id="77097"/>
    <lineage>
        <taxon>Bacteria</taxon>
        <taxon>Pseudomonadati</taxon>
        <taxon>Pseudomonadota</taxon>
        <taxon>Gammaproteobacteria</taxon>
        <taxon>Oceanospirillales</taxon>
        <taxon>Halomonadaceae</taxon>
        <taxon>Vreelandella</taxon>
    </lineage>
</organism>
<evidence type="ECO:0000313" key="4">
    <source>
        <dbReference type="Proteomes" id="UP000185024"/>
    </source>
</evidence>
<protein>
    <submittedName>
        <fullName evidence="3">Nickel/cobalt transporter regulator</fullName>
    </submittedName>
</protein>
<evidence type="ECO:0000256" key="1">
    <source>
        <dbReference type="SAM" id="MobiDB-lite"/>
    </source>
</evidence>
<evidence type="ECO:0000313" key="3">
    <source>
        <dbReference type="EMBL" id="SIN63663.1"/>
    </source>
</evidence>
<reference evidence="2 5" key="2">
    <citation type="submission" date="2020-03" db="EMBL/GenBank/DDBJ databases">
        <title>Complete Genome Sequence of Halomonas meridiana strain Eplume2, isolated from hydrothermal-plume in the north east Pacific Ocean.</title>
        <authorList>
            <person name="Kurihara Y."/>
            <person name="Kawai S."/>
            <person name="Sakai A."/>
            <person name="Galipon J."/>
            <person name="Arakawa K."/>
        </authorList>
    </citation>
    <scope>NUCLEOTIDE SEQUENCE [LARGE SCALE GENOMIC DNA]</scope>
    <source>
        <strain evidence="2 5">Eplume2</strain>
    </source>
</reference>
<dbReference type="EMBL" id="FSQX01000001">
    <property type="protein sequence ID" value="SIN63663.1"/>
    <property type="molecule type" value="Genomic_DNA"/>
</dbReference>
<evidence type="ECO:0000313" key="5">
    <source>
        <dbReference type="Proteomes" id="UP000501053"/>
    </source>
</evidence>
<name>A0A1N6GYW6_9GAMM</name>
<gene>
    <name evidence="2" type="ORF">HMEPL2_04350</name>
    <name evidence="3" type="ORF">SAMN05878438_1298</name>
</gene>
<dbReference type="AlphaFoldDB" id="A0A1N6GYW6"/>
<evidence type="ECO:0000313" key="2">
    <source>
        <dbReference type="EMBL" id="BCB70084.1"/>
    </source>
</evidence>
<reference evidence="3 4" key="1">
    <citation type="submission" date="2016-11" db="EMBL/GenBank/DDBJ databases">
        <authorList>
            <person name="Jaros S."/>
            <person name="Januszkiewicz K."/>
            <person name="Wedrychowicz H."/>
        </authorList>
    </citation>
    <scope>NUCLEOTIDE SEQUENCE [LARGE SCALE GENOMIC DNA]</scope>
    <source>
        <strain evidence="3 4">ACAM 239</strain>
    </source>
</reference>
<sequence>MGKSNELAPSTLPAYLLPTLKLPDHSGAFFMSRLLHQLLIGATALILSSAALAQPAHAPAHGARDNASQPERYRGGEGRYESDSRRSLSKGYVDLPRINERELLRLLRRHDAPRAEPLPPGIQRNLERGKPLPPGIAKRFDGPIAHELPRYPGYEWERVGADVVLIEAATRVVVDVLVDALR</sequence>
<keyword evidence="5" id="KW-1185">Reference proteome</keyword>
<proteinExistence type="predicted"/>
<dbReference type="Proteomes" id="UP000185024">
    <property type="component" value="Unassembled WGS sequence"/>
</dbReference>
<feature type="compositionally biased region" description="Basic and acidic residues" evidence="1">
    <location>
        <begin position="71"/>
        <end position="86"/>
    </location>
</feature>
<dbReference type="EMBL" id="AP022869">
    <property type="protein sequence ID" value="BCB70084.1"/>
    <property type="molecule type" value="Genomic_DNA"/>
</dbReference>
<feature type="region of interest" description="Disordered" evidence="1">
    <location>
        <begin position="114"/>
        <end position="138"/>
    </location>
</feature>
<dbReference type="Proteomes" id="UP000501053">
    <property type="component" value="Chromosome"/>
</dbReference>
<accession>A0A1N6GYW6</accession>
<dbReference type="NCBIfam" id="NF040487">
    <property type="entry name" value="T3SS_CigR_fam"/>
    <property type="match status" value="1"/>
</dbReference>
<feature type="region of interest" description="Disordered" evidence="1">
    <location>
        <begin position="58"/>
        <end position="87"/>
    </location>
</feature>